<protein>
    <submittedName>
        <fullName evidence="1">Uncharacterized protein</fullName>
    </submittedName>
</protein>
<proteinExistence type="predicted"/>
<gene>
    <name evidence="1" type="ORF">H9856_07250</name>
</gene>
<accession>A0A9D1VIS4</accession>
<dbReference type="EMBL" id="DXFH01000028">
    <property type="protein sequence ID" value="HIX36160.1"/>
    <property type="molecule type" value="Genomic_DNA"/>
</dbReference>
<reference evidence="1" key="1">
    <citation type="journal article" date="2021" name="PeerJ">
        <title>Extensive microbial diversity within the chicken gut microbiome revealed by metagenomics and culture.</title>
        <authorList>
            <person name="Gilroy R."/>
            <person name="Ravi A."/>
            <person name="Getino M."/>
            <person name="Pursley I."/>
            <person name="Horton D.L."/>
            <person name="Alikhan N.F."/>
            <person name="Baker D."/>
            <person name="Gharbi K."/>
            <person name="Hall N."/>
            <person name="Watson M."/>
            <person name="Adriaenssens E.M."/>
            <person name="Foster-Nyarko E."/>
            <person name="Jarju S."/>
            <person name="Secka A."/>
            <person name="Antonio M."/>
            <person name="Oren A."/>
            <person name="Chaudhuri R.R."/>
            <person name="La Ragione R."/>
            <person name="Hildebrand F."/>
            <person name="Pallen M.J."/>
        </authorList>
    </citation>
    <scope>NUCLEOTIDE SEQUENCE</scope>
    <source>
        <strain evidence="1">ChiSxjej3B15-572</strain>
    </source>
</reference>
<sequence>MGNQEIARHVGTTRMTIYNIRVGHSEIGNIKLSLAAALTQLYDQHTANHQH</sequence>
<dbReference type="Proteomes" id="UP000824231">
    <property type="component" value="Unassembled WGS sequence"/>
</dbReference>
<evidence type="ECO:0000313" key="1">
    <source>
        <dbReference type="EMBL" id="HIX36160.1"/>
    </source>
</evidence>
<comment type="caution">
    <text evidence="1">The sequence shown here is derived from an EMBL/GenBank/DDBJ whole genome shotgun (WGS) entry which is preliminary data.</text>
</comment>
<evidence type="ECO:0000313" key="2">
    <source>
        <dbReference type="Proteomes" id="UP000824231"/>
    </source>
</evidence>
<reference evidence="1" key="2">
    <citation type="submission" date="2021-04" db="EMBL/GenBank/DDBJ databases">
        <authorList>
            <person name="Gilroy R."/>
        </authorList>
    </citation>
    <scope>NUCLEOTIDE SEQUENCE</scope>
    <source>
        <strain evidence="1">ChiSxjej3B15-572</strain>
    </source>
</reference>
<dbReference type="AlphaFoldDB" id="A0A9D1VIS4"/>
<name>A0A9D1VIS4_9LACO</name>
<organism evidence="1 2">
    <name type="scientific">Candidatus Limosilactobacillus merdigallinarum</name>
    <dbReference type="NCBI Taxonomy" id="2838652"/>
    <lineage>
        <taxon>Bacteria</taxon>
        <taxon>Bacillati</taxon>
        <taxon>Bacillota</taxon>
        <taxon>Bacilli</taxon>
        <taxon>Lactobacillales</taxon>
        <taxon>Lactobacillaceae</taxon>
        <taxon>Limosilactobacillus</taxon>
    </lineage>
</organism>